<accession>A0AAN6IQC1</accession>
<dbReference type="CDD" id="cd03676">
    <property type="entry name" value="NUDIX_Tnr3_like"/>
    <property type="match status" value="1"/>
</dbReference>
<dbReference type="Gene3D" id="3.90.79.10">
    <property type="entry name" value="Nucleoside Triphosphate Pyrophosphohydrolase"/>
    <property type="match status" value="1"/>
</dbReference>
<dbReference type="InterPro" id="IPR015797">
    <property type="entry name" value="NUDIX_hydrolase-like_dom_sf"/>
</dbReference>
<proteinExistence type="predicted"/>
<dbReference type="PANTHER" id="PTHR13622">
    <property type="entry name" value="THIAMIN PYROPHOSPHOKINASE"/>
    <property type="match status" value="1"/>
</dbReference>
<gene>
    <name evidence="2" type="ORF">HRR80_009317</name>
</gene>
<name>A0AAN6IQC1_EXODE</name>
<dbReference type="FunFam" id="3.90.79.10:FF:000019">
    <property type="entry name" value="Thiamin pyrophosphokinase, putative"/>
    <property type="match status" value="1"/>
</dbReference>
<dbReference type="AlphaFoldDB" id="A0AAN6IQC1"/>
<dbReference type="PROSITE" id="PS51462">
    <property type="entry name" value="NUDIX"/>
    <property type="match status" value="1"/>
</dbReference>
<dbReference type="Pfam" id="PF00293">
    <property type="entry name" value="NUDIX"/>
    <property type="match status" value="1"/>
</dbReference>
<reference evidence="2" key="1">
    <citation type="submission" date="2023-01" db="EMBL/GenBank/DDBJ databases">
        <title>Exophiala dermititidis isolated from Cystic Fibrosis Patient.</title>
        <authorList>
            <person name="Kurbessoian T."/>
            <person name="Crocker A."/>
            <person name="Murante D."/>
            <person name="Hogan D.A."/>
            <person name="Stajich J.E."/>
        </authorList>
    </citation>
    <scope>NUCLEOTIDE SEQUENCE</scope>
    <source>
        <strain evidence="2">Ex8</strain>
    </source>
</reference>
<dbReference type="Pfam" id="PF15916">
    <property type="entry name" value="DUF4743"/>
    <property type="match status" value="1"/>
</dbReference>
<dbReference type="SUPFAM" id="SSF55811">
    <property type="entry name" value="Nudix"/>
    <property type="match status" value="1"/>
</dbReference>
<evidence type="ECO:0000313" key="2">
    <source>
        <dbReference type="EMBL" id="KAJ8986597.1"/>
    </source>
</evidence>
<dbReference type="InterPro" id="IPR000086">
    <property type="entry name" value="NUDIX_hydrolase_dom"/>
</dbReference>
<dbReference type="InterPro" id="IPR031804">
    <property type="entry name" value="DUF4743"/>
</dbReference>
<evidence type="ECO:0000259" key="1">
    <source>
        <dbReference type="PROSITE" id="PS51462"/>
    </source>
</evidence>
<organism evidence="2 3">
    <name type="scientific">Exophiala dermatitidis</name>
    <name type="common">Black yeast-like fungus</name>
    <name type="synonym">Wangiella dermatitidis</name>
    <dbReference type="NCBI Taxonomy" id="5970"/>
    <lineage>
        <taxon>Eukaryota</taxon>
        <taxon>Fungi</taxon>
        <taxon>Dikarya</taxon>
        <taxon>Ascomycota</taxon>
        <taxon>Pezizomycotina</taxon>
        <taxon>Eurotiomycetes</taxon>
        <taxon>Chaetothyriomycetidae</taxon>
        <taxon>Chaetothyriales</taxon>
        <taxon>Herpotrichiellaceae</taxon>
        <taxon>Exophiala</taxon>
    </lineage>
</organism>
<sequence length="322" mass="36676">MGPKTNLDLVNECDNFPYFDSSNPEAYQAILQNYYRFTLEGYEACLGYVPSSIAQKLPMTTHWRRDDSARRLIFQPRDANGAPVQDLEGRNKVLEEYLLYLRETRLFRVLDGWRSELYPIYGRNKELLLNMERSASPLFGIVTYGVHLTGYVMTDEGMKLWTPRRSSTKQTYPGMMDNTVAGGISTGEKPFECLVRECEEEASLPAEIARSSKPCGTLTYFHLRDARAGGETGLCQPEVQYIYDLEMPLDVIPQPGDDEAIDFQLLTVAEVQKAMADGRFKPNCAHLLLDFFVRHGILSADNEPDYVEIVSRLHRKLEFPTA</sequence>
<dbReference type="Proteomes" id="UP001161757">
    <property type="component" value="Unassembled WGS sequence"/>
</dbReference>
<feature type="domain" description="Nudix hydrolase" evidence="1">
    <location>
        <begin position="143"/>
        <end position="288"/>
    </location>
</feature>
<protein>
    <recommendedName>
        <fullName evidence="1">Nudix hydrolase domain-containing protein</fullName>
    </recommendedName>
</protein>
<evidence type="ECO:0000313" key="3">
    <source>
        <dbReference type="Proteomes" id="UP001161757"/>
    </source>
</evidence>
<comment type="caution">
    <text evidence="2">The sequence shown here is derived from an EMBL/GenBank/DDBJ whole genome shotgun (WGS) entry which is preliminary data.</text>
</comment>
<dbReference type="PANTHER" id="PTHR13622:SF8">
    <property type="entry name" value="THIAMIN PYROPHOSPHOKINASE 1"/>
    <property type="match status" value="1"/>
</dbReference>
<dbReference type="GO" id="GO:0044715">
    <property type="term" value="F:8-oxo-dGDP phosphatase activity"/>
    <property type="evidence" value="ECO:0007669"/>
    <property type="project" value="TreeGrafter"/>
</dbReference>
<dbReference type="EMBL" id="JAJGCB010000034">
    <property type="protein sequence ID" value="KAJ8986597.1"/>
    <property type="molecule type" value="Genomic_DNA"/>
</dbReference>